<keyword evidence="3" id="KW-0378">Hydrolase</keyword>
<dbReference type="SMART" id="SM00236">
    <property type="entry name" value="fCBD"/>
    <property type="match status" value="1"/>
</dbReference>
<dbReference type="PROSITE" id="PS00562">
    <property type="entry name" value="CBM1_1"/>
    <property type="match status" value="1"/>
</dbReference>
<sequence length="514" mass="54083">MFYTLGSVVVTLPMVLAAINVNVGTTYQTMDGFGFSQAFGRANDLYNLPATQRTHALDLLFSPTAGAGFTILRNRIGSGGHGDSIEPTSPGSPSGTPKYVWDGSDSHQVWVSQQAKAYGVTRFYANAWSAPGSMKTNGKETDGGYLCGVSGQACSSGNWMPAYAAFLIQYIKDYASAGITINYLGFLNEPDYTTGYSSMLSSGTQAADFIKVLHPALAAAGLSNVGITCCDMVGWKDQITATQQLKTAGVENMLSRITSHGYSSDPTTPIDTTRPTWMTEKETTDAWNANWYSTGSVSDGYTWANNIYTAIVSGGVSAYFYWEGIEVTTNNAGLIQISGTSVNPSARLWAYAHFSRSVRPGAKRVATSGAPAGVKTTAFQNTDGTVSVQMINTNAVATDVQVTTTGFKAASVKGWVTSQSQNSMATVTATISGGTVSATVPGHGMVTFVLSGGATTTSRATALNTLTTKSATTTTIVGTVPQYSQCGGIGYRGPTTCAAPYTCKYSSDYYSQCL</sequence>
<dbReference type="InterPro" id="IPR000254">
    <property type="entry name" value="CBD"/>
</dbReference>
<gene>
    <name evidence="6" type="ORF">IFR04_005558</name>
</gene>
<comment type="similarity">
    <text evidence="1">Belongs to the glycosyl hydrolase 30 family.</text>
</comment>
<dbReference type="SUPFAM" id="SSF51011">
    <property type="entry name" value="Glycosyl hydrolase domain"/>
    <property type="match status" value="1"/>
</dbReference>
<dbReference type="EMBL" id="JAFJYH010000068">
    <property type="protein sequence ID" value="KAG4421256.1"/>
    <property type="molecule type" value="Genomic_DNA"/>
</dbReference>
<dbReference type="Gene3D" id="3.20.20.80">
    <property type="entry name" value="Glycosidases"/>
    <property type="match status" value="1"/>
</dbReference>
<protein>
    <recommendedName>
        <fullName evidence="5">CBM1 domain-containing protein</fullName>
    </recommendedName>
</protein>
<dbReference type="GO" id="GO:0030248">
    <property type="term" value="F:cellulose binding"/>
    <property type="evidence" value="ECO:0007669"/>
    <property type="project" value="InterPro"/>
</dbReference>
<feature type="domain" description="CBM1" evidence="5">
    <location>
        <begin position="478"/>
        <end position="514"/>
    </location>
</feature>
<dbReference type="GO" id="GO:0016020">
    <property type="term" value="C:membrane"/>
    <property type="evidence" value="ECO:0007669"/>
    <property type="project" value="GOC"/>
</dbReference>
<evidence type="ECO:0000256" key="2">
    <source>
        <dbReference type="ARBA" id="ARBA00022729"/>
    </source>
</evidence>
<dbReference type="GO" id="GO:0006680">
    <property type="term" value="P:glucosylceramide catabolic process"/>
    <property type="evidence" value="ECO:0007669"/>
    <property type="project" value="TreeGrafter"/>
</dbReference>
<dbReference type="SUPFAM" id="SSF51445">
    <property type="entry name" value="(Trans)glycosidases"/>
    <property type="match status" value="1"/>
</dbReference>
<dbReference type="InterPro" id="IPR033452">
    <property type="entry name" value="GH30_C"/>
</dbReference>
<dbReference type="InterPro" id="IPR049161">
    <property type="entry name" value="GH59_cat"/>
</dbReference>
<dbReference type="GO" id="GO:0004348">
    <property type="term" value="F:glucosylceramidase activity"/>
    <property type="evidence" value="ECO:0007669"/>
    <property type="project" value="InterPro"/>
</dbReference>
<feature type="signal peptide" evidence="4">
    <location>
        <begin position="1"/>
        <end position="17"/>
    </location>
</feature>
<dbReference type="SUPFAM" id="SSF57180">
    <property type="entry name" value="Cellulose-binding domain"/>
    <property type="match status" value="1"/>
</dbReference>
<dbReference type="InterPro" id="IPR017853">
    <property type="entry name" value="GH"/>
</dbReference>
<evidence type="ECO:0000313" key="6">
    <source>
        <dbReference type="EMBL" id="KAG4421256.1"/>
    </source>
</evidence>
<keyword evidence="2 4" id="KW-0732">Signal</keyword>
<evidence type="ECO:0000256" key="4">
    <source>
        <dbReference type="SAM" id="SignalP"/>
    </source>
</evidence>
<name>A0A8H7W8C6_9HELO</name>
<dbReference type="PANTHER" id="PTHR11069:SF23">
    <property type="entry name" value="LYSOSOMAL ACID GLUCOSYLCERAMIDASE"/>
    <property type="match status" value="1"/>
</dbReference>
<dbReference type="InterPro" id="IPR035971">
    <property type="entry name" value="CBD_sf"/>
</dbReference>
<dbReference type="GO" id="GO:0005576">
    <property type="term" value="C:extracellular region"/>
    <property type="evidence" value="ECO:0007669"/>
    <property type="project" value="InterPro"/>
</dbReference>
<feature type="chain" id="PRO_5034501530" description="CBM1 domain-containing protein" evidence="4">
    <location>
        <begin position="18"/>
        <end position="514"/>
    </location>
</feature>
<organism evidence="6 7">
    <name type="scientific">Cadophora malorum</name>
    <dbReference type="NCBI Taxonomy" id="108018"/>
    <lineage>
        <taxon>Eukaryota</taxon>
        <taxon>Fungi</taxon>
        <taxon>Dikarya</taxon>
        <taxon>Ascomycota</taxon>
        <taxon>Pezizomycotina</taxon>
        <taxon>Leotiomycetes</taxon>
        <taxon>Helotiales</taxon>
        <taxon>Ploettnerulaceae</taxon>
        <taxon>Cadophora</taxon>
    </lineage>
</organism>
<reference evidence="6" key="1">
    <citation type="submission" date="2021-02" db="EMBL/GenBank/DDBJ databases">
        <title>Genome sequence Cadophora malorum strain M34.</title>
        <authorList>
            <person name="Stefanovic E."/>
            <person name="Vu D."/>
            <person name="Scully C."/>
            <person name="Dijksterhuis J."/>
            <person name="Roader J."/>
            <person name="Houbraken J."/>
        </authorList>
    </citation>
    <scope>NUCLEOTIDE SEQUENCE</scope>
    <source>
        <strain evidence="6">M34</strain>
    </source>
</reference>
<dbReference type="OrthoDB" id="2012278at2759"/>
<accession>A0A8H7W8C6</accession>
<dbReference type="Proteomes" id="UP000664132">
    <property type="component" value="Unassembled WGS sequence"/>
</dbReference>
<evidence type="ECO:0000313" key="7">
    <source>
        <dbReference type="Proteomes" id="UP000664132"/>
    </source>
</evidence>
<dbReference type="Pfam" id="PF02057">
    <property type="entry name" value="Glyco_hydro_59"/>
    <property type="match status" value="1"/>
</dbReference>
<comment type="caution">
    <text evidence="6">The sequence shown here is derived from an EMBL/GenBank/DDBJ whole genome shotgun (WGS) entry which is preliminary data.</text>
</comment>
<dbReference type="AlphaFoldDB" id="A0A8H7W8C6"/>
<dbReference type="Pfam" id="PF17189">
    <property type="entry name" value="Glyco_hydro_30C"/>
    <property type="match status" value="1"/>
</dbReference>
<evidence type="ECO:0000256" key="3">
    <source>
        <dbReference type="ARBA" id="ARBA00022801"/>
    </source>
</evidence>
<proteinExistence type="inferred from homology"/>
<dbReference type="InterPro" id="IPR013780">
    <property type="entry name" value="Glyco_hydro_b"/>
</dbReference>
<dbReference type="InterPro" id="IPR001139">
    <property type="entry name" value="Glyco_hydro_30"/>
</dbReference>
<keyword evidence="7" id="KW-1185">Reference proteome</keyword>
<dbReference type="PROSITE" id="PS51164">
    <property type="entry name" value="CBM1_2"/>
    <property type="match status" value="1"/>
</dbReference>
<evidence type="ECO:0000259" key="5">
    <source>
        <dbReference type="PROSITE" id="PS51164"/>
    </source>
</evidence>
<dbReference type="GO" id="GO:0005975">
    <property type="term" value="P:carbohydrate metabolic process"/>
    <property type="evidence" value="ECO:0007669"/>
    <property type="project" value="InterPro"/>
</dbReference>
<dbReference type="PANTHER" id="PTHR11069">
    <property type="entry name" value="GLUCOSYLCERAMIDASE"/>
    <property type="match status" value="1"/>
</dbReference>
<evidence type="ECO:0000256" key="1">
    <source>
        <dbReference type="ARBA" id="ARBA00005382"/>
    </source>
</evidence>
<dbReference type="Pfam" id="PF00734">
    <property type="entry name" value="CBM_1"/>
    <property type="match status" value="1"/>
</dbReference>
<dbReference type="Gene3D" id="2.60.40.1180">
    <property type="entry name" value="Golgi alpha-mannosidase II"/>
    <property type="match status" value="1"/>
</dbReference>